<evidence type="ECO:0000256" key="1">
    <source>
        <dbReference type="ARBA" id="ARBA00004412"/>
    </source>
</evidence>
<evidence type="ECO:0000256" key="8">
    <source>
        <dbReference type="ARBA" id="ARBA00031270"/>
    </source>
</evidence>
<dbReference type="Proteomes" id="UP000584326">
    <property type="component" value="Unassembled WGS sequence"/>
</dbReference>
<dbReference type="GO" id="GO:0005769">
    <property type="term" value="C:early endosome"/>
    <property type="evidence" value="ECO:0007669"/>
    <property type="project" value="UniProtKB-SubCell"/>
</dbReference>
<dbReference type="Gene3D" id="1.10.150.780">
    <property type="entry name" value="Vps16, C-terminal region"/>
    <property type="match status" value="1"/>
</dbReference>
<evidence type="ECO:0000256" key="7">
    <source>
        <dbReference type="ARBA" id="ARBA00029984"/>
    </source>
</evidence>
<dbReference type="AlphaFoldDB" id="A0A7L4GXS0"/>
<comment type="subcellular location">
    <subcellularLocation>
        <location evidence="2">Cytoplasmic vesicle</location>
    </subcellularLocation>
    <subcellularLocation>
        <location evidence="1">Early endosome</location>
    </subcellularLocation>
    <subcellularLocation>
        <location evidence="3">Late endosome</location>
    </subcellularLocation>
</comment>
<feature type="non-terminal residue" evidence="10">
    <location>
        <position position="1"/>
    </location>
</feature>
<evidence type="ECO:0000256" key="5">
    <source>
        <dbReference type="ARBA" id="ARBA00022753"/>
    </source>
</evidence>
<gene>
    <name evidence="10" type="primary">Vipas39</name>
    <name evidence="10" type="ORF">PODSTR_R04779</name>
</gene>
<dbReference type="InterPro" id="IPR038132">
    <property type="entry name" value="Vps16_C_sf"/>
</dbReference>
<dbReference type="PANTHER" id="PTHR13364:SF6">
    <property type="entry name" value="SPERMATOGENESIS-DEFECTIVE PROTEIN 39 HOMOLOG"/>
    <property type="match status" value="1"/>
</dbReference>
<protein>
    <recommendedName>
        <fullName evidence="4">Spermatogenesis-defective protein 39 homolog</fullName>
    </recommendedName>
    <alternativeName>
        <fullName evidence="7">VPS33B-interacting protein in apical-basolateral polarity regulator</fullName>
    </alternativeName>
    <alternativeName>
        <fullName evidence="8">VPS33B-interacting protein in polarity and apical restriction</fullName>
    </alternativeName>
</protein>
<evidence type="ECO:0000256" key="3">
    <source>
        <dbReference type="ARBA" id="ARBA00004603"/>
    </source>
</evidence>
<evidence type="ECO:0000313" key="10">
    <source>
        <dbReference type="EMBL" id="NXX17320.1"/>
    </source>
</evidence>
<evidence type="ECO:0000256" key="9">
    <source>
        <dbReference type="SAM" id="MobiDB-lite"/>
    </source>
</evidence>
<dbReference type="GO" id="GO:0007034">
    <property type="term" value="P:vacuolar transport"/>
    <property type="evidence" value="ECO:0007669"/>
    <property type="project" value="TreeGrafter"/>
</dbReference>
<keyword evidence="5" id="KW-0967">Endosome</keyword>
<keyword evidence="6" id="KW-0968">Cytoplasmic vesicle</keyword>
<evidence type="ECO:0000256" key="6">
    <source>
        <dbReference type="ARBA" id="ARBA00023329"/>
    </source>
</evidence>
<evidence type="ECO:0000256" key="2">
    <source>
        <dbReference type="ARBA" id="ARBA00004541"/>
    </source>
</evidence>
<evidence type="ECO:0000256" key="4">
    <source>
        <dbReference type="ARBA" id="ARBA00019368"/>
    </source>
</evidence>
<dbReference type="EMBL" id="VZTK01016968">
    <property type="protein sequence ID" value="NXX17320.1"/>
    <property type="molecule type" value="Genomic_DNA"/>
</dbReference>
<dbReference type="OrthoDB" id="9977282at2759"/>
<evidence type="ECO:0000313" key="11">
    <source>
        <dbReference type="Proteomes" id="UP000584326"/>
    </source>
</evidence>
<organism evidence="10 11">
    <name type="scientific">Podargus strigoides</name>
    <name type="common">Tawny frogmouth</name>
    <name type="synonym">Caprimulgus strigoides</name>
    <dbReference type="NCBI Taxonomy" id="8905"/>
    <lineage>
        <taxon>Eukaryota</taxon>
        <taxon>Metazoa</taxon>
        <taxon>Chordata</taxon>
        <taxon>Craniata</taxon>
        <taxon>Vertebrata</taxon>
        <taxon>Euteleostomi</taxon>
        <taxon>Archelosauria</taxon>
        <taxon>Archosauria</taxon>
        <taxon>Dinosauria</taxon>
        <taxon>Saurischia</taxon>
        <taxon>Theropoda</taxon>
        <taxon>Coelurosauria</taxon>
        <taxon>Aves</taxon>
        <taxon>Neognathae</taxon>
        <taxon>Neoaves</taxon>
        <taxon>Strisores</taxon>
        <taxon>Caprimulgiformes</taxon>
        <taxon>Podargidae</taxon>
        <taxon>Podargus</taxon>
    </lineage>
</organism>
<dbReference type="PANTHER" id="PTHR13364">
    <property type="entry name" value="DEFECTIVE SPERMATOGENESIS PROTEIN 39"/>
    <property type="match status" value="1"/>
</dbReference>
<dbReference type="GO" id="GO:0006886">
    <property type="term" value="P:intracellular protein transport"/>
    <property type="evidence" value="ECO:0007669"/>
    <property type="project" value="TreeGrafter"/>
</dbReference>
<dbReference type="InterPro" id="IPR040057">
    <property type="entry name" value="Spe-39"/>
</dbReference>
<keyword evidence="11" id="KW-1185">Reference proteome</keyword>
<dbReference type="GO" id="GO:0005770">
    <property type="term" value="C:late endosome"/>
    <property type="evidence" value="ECO:0007669"/>
    <property type="project" value="UniProtKB-SubCell"/>
</dbReference>
<comment type="caution">
    <text evidence="10">The sequence shown here is derived from an EMBL/GenBank/DDBJ whole genome shotgun (WGS) entry which is preliminary data.</text>
</comment>
<feature type="region of interest" description="Disordered" evidence="9">
    <location>
        <begin position="41"/>
        <end position="65"/>
    </location>
</feature>
<reference evidence="10 11" key="1">
    <citation type="submission" date="2020-02" db="EMBL/GenBank/DDBJ databases">
        <title>Bird 10,000 Genomes (B10K) Project - Family phase.</title>
        <authorList>
            <person name="Zhang G."/>
        </authorList>
    </citation>
    <scope>NUCLEOTIDE SEQUENCE [LARGE SCALE GENOMIC DNA]</scope>
    <source>
        <strain evidence="10">B10K-DU-001-40</strain>
        <tissue evidence="10">Muscle</tissue>
    </source>
</reference>
<accession>A0A7L4GXS0</accession>
<sequence length="502" mass="57857">MSRARADEEEYWHSSKFRAFTFDDEDDELSQLKESKRAVNSLRDIVDDDDDDDLERVSWSGEPVGSISWSIKETASSSTGSLEGRDSSLQKGSSSYAAFPKQVSSYSLSSLFKGEIPHMQYGQMGFSSKVSRSNSLSDTGVKNYAPELRRPKAEYKDYSSDWSPKDTIRRMQRGKVCSLERFRSLQDKLVLLDEAVARHDGNVITAVMLTYFTHLYIPLPLAEIFFRELEVRQVALCHLIHFLKETGEQKLLLDLLRLCCFSLSLQLSQYREHLNIQDVEKRREFLKGCIGLPFSAEDTSHIQDHYTLLERQIIIEANDRRLETAGQSEIFQKYPRKASILNMPLVTTLFYSCFYHYTESEGTFSSPTNLKKTFKIPDKQYVLTALAARAKLRAWDDVDALFTTKNWLGYTKKKAPIGFHRVVEILQRNSAPVQVLQEYVRLVEDVETRLNLATKYKCHDVVIETYRDLKDRIQLTAYKCKVERGSADEEKINSILNNTVRN</sequence>
<proteinExistence type="predicted"/>
<feature type="non-terminal residue" evidence="10">
    <location>
        <position position="502"/>
    </location>
</feature>
<name>A0A7L4GXS0_PODST</name>